<evidence type="ECO:0000256" key="1">
    <source>
        <dbReference type="SAM" id="MobiDB-lite"/>
    </source>
</evidence>
<dbReference type="PANTHER" id="PTHR33096">
    <property type="entry name" value="CXC2 DOMAIN-CONTAINING PROTEIN"/>
    <property type="match status" value="1"/>
</dbReference>
<feature type="compositionally biased region" description="Basic and acidic residues" evidence="1">
    <location>
        <begin position="954"/>
        <end position="963"/>
    </location>
</feature>
<organism evidence="2 3">
    <name type="scientific">Paxillus involutus ATCC 200175</name>
    <dbReference type="NCBI Taxonomy" id="664439"/>
    <lineage>
        <taxon>Eukaryota</taxon>
        <taxon>Fungi</taxon>
        <taxon>Dikarya</taxon>
        <taxon>Basidiomycota</taxon>
        <taxon>Agaricomycotina</taxon>
        <taxon>Agaricomycetes</taxon>
        <taxon>Agaricomycetidae</taxon>
        <taxon>Boletales</taxon>
        <taxon>Paxilineae</taxon>
        <taxon>Paxillaceae</taxon>
        <taxon>Paxillus</taxon>
    </lineage>
</organism>
<dbReference type="InterPro" id="IPR040521">
    <property type="entry name" value="KDZ"/>
</dbReference>
<reference evidence="2 3" key="1">
    <citation type="submission" date="2014-06" db="EMBL/GenBank/DDBJ databases">
        <authorList>
            <consortium name="DOE Joint Genome Institute"/>
            <person name="Kuo A."/>
            <person name="Kohler A."/>
            <person name="Nagy L.G."/>
            <person name="Floudas D."/>
            <person name="Copeland A."/>
            <person name="Barry K.W."/>
            <person name="Cichocki N."/>
            <person name="Veneault-Fourrey C."/>
            <person name="LaButti K."/>
            <person name="Lindquist E.A."/>
            <person name="Lipzen A."/>
            <person name="Lundell T."/>
            <person name="Morin E."/>
            <person name="Murat C."/>
            <person name="Sun H."/>
            <person name="Tunlid A."/>
            <person name="Henrissat B."/>
            <person name="Grigoriev I.V."/>
            <person name="Hibbett D.S."/>
            <person name="Martin F."/>
            <person name="Nordberg H.P."/>
            <person name="Cantor M.N."/>
            <person name="Hua S.X."/>
        </authorList>
    </citation>
    <scope>NUCLEOTIDE SEQUENCE [LARGE SCALE GENOMIC DNA]</scope>
    <source>
        <strain evidence="2 3">ATCC 200175</strain>
    </source>
</reference>
<evidence type="ECO:0008006" key="4">
    <source>
        <dbReference type="Google" id="ProtNLM"/>
    </source>
</evidence>
<feature type="compositionally biased region" description="Acidic residues" evidence="1">
    <location>
        <begin position="965"/>
        <end position="986"/>
    </location>
</feature>
<evidence type="ECO:0000313" key="2">
    <source>
        <dbReference type="EMBL" id="KIJ10361.1"/>
    </source>
</evidence>
<accession>A0A0C9TT10</accession>
<dbReference type="Proteomes" id="UP000053647">
    <property type="component" value="Unassembled WGS sequence"/>
</dbReference>
<dbReference type="HOGENOM" id="CLU_284419_0_0_1"/>
<dbReference type="AlphaFoldDB" id="A0A0C9TT10"/>
<dbReference type="PANTHER" id="PTHR33096:SF1">
    <property type="entry name" value="CXC1-LIKE CYSTEINE CLUSTER ASSOCIATED WITH KDZ TRANSPOSASES DOMAIN-CONTAINING PROTEIN"/>
    <property type="match status" value="1"/>
</dbReference>
<feature type="region of interest" description="Disordered" evidence="1">
    <location>
        <begin position="946"/>
        <end position="991"/>
    </location>
</feature>
<reference evidence="3" key="2">
    <citation type="submission" date="2015-01" db="EMBL/GenBank/DDBJ databases">
        <title>Evolutionary Origins and Diversification of the Mycorrhizal Mutualists.</title>
        <authorList>
            <consortium name="DOE Joint Genome Institute"/>
            <consortium name="Mycorrhizal Genomics Consortium"/>
            <person name="Kohler A."/>
            <person name="Kuo A."/>
            <person name="Nagy L.G."/>
            <person name="Floudas D."/>
            <person name="Copeland A."/>
            <person name="Barry K.W."/>
            <person name="Cichocki N."/>
            <person name="Veneault-Fourrey C."/>
            <person name="LaButti K."/>
            <person name="Lindquist E.A."/>
            <person name="Lipzen A."/>
            <person name="Lundell T."/>
            <person name="Morin E."/>
            <person name="Murat C."/>
            <person name="Riley R."/>
            <person name="Ohm R."/>
            <person name="Sun H."/>
            <person name="Tunlid A."/>
            <person name="Henrissat B."/>
            <person name="Grigoriev I.V."/>
            <person name="Hibbett D.S."/>
            <person name="Martin F."/>
        </authorList>
    </citation>
    <scope>NUCLEOTIDE SEQUENCE [LARGE SCALE GENOMIC DNA]</scope>
    <source>
        <strain evidence="3">ATCC 200175</strain>
    </source>
</reference>
<name>A0A0C9TT10_PAXIN</name>
<gene>
    <name evidence="2" type="ORF">PAXINDRAFT_16648</name>
</gene>
<dbReference type="OrthoDB" id="3259803at2759"/>
<keyword evidence="3" id="KW-1185">Reference proteome</keyword>
<protein>
    <recommendedName>
        <fullName evidence="4">CxC1-like cysteine cluster associated with KDZ transposases domain-containing protein</fullName>
    </recommendedName>
</protein>
<proteinExistence type="predicted"/>
<sequence length="1092" mass="123980">MPLPFPQWVSAFKQAEKDPARVKMGMVDTSYRFPEPALIVAPVLPERRKLYCANWLAARPLWISHVEHHPPSPLPVPQTWHDFLNTIPSALLGDNATMKSAREKLAVKSLFGNALVHLQGNTWATQGDVSWRNQRITIATLEDPPVHLIRCILWEIHELGFYYELLDLDRESGLVMWQEDMPTTEQGMWASPATAYPFLESWRKLLSAWPEAPSCLWLPIVQESFSSVVQSEILSSACLEIMTLSVCLCRPAPLQLVALRLFGCAPLSPSLAVDFRVLELVKTLFVRMTPNLSGWTEALESFLNDQGYKLATKDNLRRRFSTAYHWYLVLTITVAEHVANLVSCRTQPLNVEDGSVSDHECVQPSEYLRVQCPLCFGGNDWRRSRDTVNNVDVIVCIDACFTQKRSRNARDDVTQDPPNPTQTNFISKFDVKAMEAHVEACRHANGTWKRSRVLAANGDGYENGMKIPTSVLNACGDSFIAADEKREKASTRYFADTGLMAMLCCHDRVLWLVNMTSAGEKQHYALALIQRLFNHLPSDMSVGLLYDIGCQLERSCRKWEFFSEAILSRLTFAIAVFHAYGHQWPCQVIYHPWKRVGFGLSDGEGCERLWSFLKPLIPVLRVSGFHQRLFVLDYQSKNKGEEEIARVLALEKILEHQQIAVDDLEHQLITDSVCDVIDLNTCLLEARRKLMATTTLVAKCRAALGVSDRVNLAALKHNVYLQVCMNACAVKTRIRERLRQCKFELERLEHAYRTTVNGTSSLLIILVPEKLNKLYDVENKIHDHVQAAIKQHEPTILKLVSNYNTLCKQLQTLIEVGTAPLGAVSPPCISREGIFQLDVDDDIWQDIGLDDATTDPPLWLADESVHMGICHLLEYDRCVEEEDRLCRERCILQEWMMLEWNNLQRARDEAAENVDELYQLDLHRVELYSWGPSSITLGNTALAMHQPHSVSHQSKVDKDKVQEGELTEDEEEDEKEDEEDEEEEEEGRGTRLWGIDIGNDELMAEAEEAALAYEYQLHGMMTTLIWEFPVYLHHPWGIPKCASNAFGEFPNSPPTPVGNSPSTFNTAWEFPSTSTTLGEFPSPYPTMTPDCP</sequence>
<dbReference type="EMBL" id="KN819408">
    <property type="protein sequence ID" value="KIJ10361.1"/>
    <property type="molecule type" value="Genomic_DNA"/>
</dbReference>
<dbReference type="Pfam" id="PF18758">
    <property type="entry name" value="KDZ"/>
    <property type="match status" value="1"/>
</dbReference>
<evidence type="ECO:0000313" key="3">
    <source>
        <dbReference type="Proteomes" id="UP000053647"/>
    </source>
</evidence>